<dbReference type="GO" id="GO:0015666">
    <property type="term" value="F:restriction endodeoxyribonuclease activity"/>
    <property type="evidence" value="ECO:0007669"/>
    <property type="project" value="TreeGrafter"/>
</dbReference>
<keyword evidence="3" id="KW-0378">Hydrolase</keyword>
<keyword evidence="1" id="KW-0472">Membrane</keyword>
<sequence>MGLLLLPFQIIFTLLKITFKLLDLLSIPLKWLYGQIFGFRVPKAKDGYAYEYVCAELLRRNGFKNVDVTVAIGDQGVDVLATKKGLKYAIQCKYYSGYVGNKAVQEVYAGMEYYGCDVGVVMTNSYFSKSAIELAESTGIILLDHCPVKVKRKRSPFIFWGSLLGVILGGVYMLYKNIYISFIPYMFLAWFGLMLFYIILTPFFREDAYLL</sequence>
<dbReference type="InterPro" id="IPR052906">
    <property type="entry name" value="Type_IV_Methyl-Rstrct_Enzyme"/>
</dbReference>
<dbReference type="Gene3D" id="3.40.1350.10">
    <property type="match status" value="1"/>
</dbReference>
<feature type="domain" description="Restriction endonuclease type IV Mrr" evidence="2">
    <location>
        <begin position="46"/>
        <end position="144"/>
    </location>
</feature>
<keyword evidence="4" id="KW-1185">Reference proteome</keyword>
<feature type="transmembrane region" description="Helical" evidence="1">
    <location>
        <begin position="157"/>
        <end position="175"/>
    </location>
</feature>
<dbReference type="AlphaFoldDB" id="A0A1I0XQ89"/>
<dbReference type="PANTHER" id="PTHR30015">
    <property type="entry name" value="MRR RESTRICTION SYSTEM PROTEIN"/>
    <property type="match status" value="1"/>
</dbReference>
<reference evidence="3 4" key="1">
    <citation type="submission" date="2016-10" db="EMBL/GenBank/DDBJ databases">
        <authorList>
            <person name="de Groot N.N."/>
        </authorList>
    </citation>
    <scope>NUCLEOTIDE SEQUENCE [LARGE SCALE GENOMIC DNA]</scope>
    <source>
        <strain evidence="3 4">DSM 5522</strain>
    </source>
</reference>
<dbReference type="InterPro" id="IPR007560">
    <property type="entry name" value="Restrct_endonuc_IV_Mrr"/>
</dbReference>
<evidence type="ECO:0000256" key="1">
    <source>
        <dbReference type="SAM" id="Phobius"/>
    </source>
</evidence>
<proteinExistence type="predicted"/>
<gene>
    <name evidence="3" type="ORF">SAMN05216249_10777</name>
</gene>
<evidence type="ECO:0000259" key="2">
    <source>
        <dbReference type="Pfam" id="PF04471"/>
    </source>
</evidence>
<dbReference type="EMBL" id="FOJY01000007">
    <property type="protein sequence ID" value="SFB03142.1"/>
    <property type="molecule type" value="Genomic_DNA"/>
</dbReference>
<dbReference type="RefSeq" id="WP_092871767.1">
    <property type="nucleotide sequence ID" value="NZ_FOJY01000007.1"/>
</dbReference>
<name>A0A1I0XQ89_9FIRM</name>
<keyword evidence="3" id="KW-0255">Endonuclease</keyword>
<organism evidence="3 4">
    <name type="scientific">Acetitomaculum ruminis DSM 5522</name>
    <dbReference type="NCBI Taxonomy" id="1120918"/>
    <lineage>
        <taxon>Bacteria</taxon>
        <taxon>Bacillati</taxon>
        <taxon>Bacillota</taxon>
        <taxon>Clostridia</taxon>
        <taxon>Lachnospirales</taxon>
        <taxon>Lachnospiraceae</taxon>
        <taxon>Acetitomaculum</taxon>
    </lineage>
</organism>
<feature type="transmembrane region" description="Helical" evidence="1">
    <location>
        <begin position="181"/>
        <end position="204"/>
    </location>
</feature>
<evidence type="ECO:0000313" key="3">
    <source>
        <dbReference type="EMBL" id="SFB03142.1"/>
    </source>
</evidence>
<dbReference type="InterPro" id="IPR011856">
    <property type="entry name" value="tRNA_endonuc-like_dom_sf"/>
</dbReference>
<protein>
    <submittedName>
        <fullName evidence="3">Restriction endonuclease</fullName>
    </submittedName>
</protein>
<dbReference type="GO" id="GO:0009307">
    <property type="term" value="P:DNA restriction-modification system"/>
    <property type="evidence" value="ECO:0007669"/>
    <property type="project" value="InterPro"/>
</dbReference>
<accession>A0A1I0XQ89</accession>
<dbReference type="InterPro" id="IPR011335">
    <property type="entry name" value="Restrct_endonuc-II-like"/>
</dbReference>
<keyword evidence="1" id="KW-0812">Transmembrane</keyword>
<dbReference type="SUPFAM" id="SSF52980">
    <property type="entry name" value="Restriction endonuclease-like"/>
    <property type="match status" value="1"/>
</dbReference>
<dbReference type="OrthoDB" id="9797274at2"/>
<dbReference type="STRING" id="1120918.SAMN05216249_10777"/>
<dbReference type="Proteomes" id="UP000198838">
    <property type="component" value="Unassembled WGS sequence"/>
</dbReference>
<dbReference type="PANTHER" id="PTHR30015:SF6">
    <property type="entry name" value="SLL1429 PROTEIN"/>
    <property type="match status" value="1"/>
</dbReference>
<keyword evidence="1" id="KW-1133">Transmembrane helix</keyword>
<evidence type="ECO:0000313" key="4">
    <source>
        <dbReference type="Proteomes" id="UP000198838"/>
    </source>
</evidence>
<keyword evidence="3" id="KW-0540">Nuclease</keyword>
<dbReference type="Pfam" id="PF04471">
    <property type="entry name" value="Mrr_cat"/>
    <property type="match status" value="1"/>
</dbReference>
<dbReference type="GO" id="GO:0003677">
    <property type="term" value="F:DNA binding"/>
    <property type="evidence" value="ECO:0007669"/>
    <property type="project" value="InterPro"/>
</dbReference>